<dbReference type="InterPro" id="IPR024527">
    <property type="entry name" value="Eisosome1"/>
</dbReference>
<dbReference type="Pfam" id="PF12757">
    <property type="entry name" value="Eisosome1"/>
    <property type="match status" value="1"/>
</dbReference>
<feature type="compositionally biased region" description="Basic and acidic residues" evidence="1">
    <location>
        <begin position="731"/>
        <end position="765"/>
    </location>
</feature>
<sequence length="823" mass="88814">MSTLLAPPAVLFPTKSPTDWSEASTTDTSSTSSTSTSAATPAHAPMASTAADTMSGGSRGIPMQTASTQTDSEGLRRDISPAANRASDTNYLQGRAEESGQGSDLDSPYPKPKQGAASHYLRKAEAHESPRFGNVGLSNPEAASAAASSLAHTSAKPVETRKTDPISAAGAAASLAHANSRIVEPWRPAQGTGAEKAASHALEDSNDRLMQASRTGPSSTLQHESGAKISGNALTAASLAHMPTVRRASNAVEPAFERLVENDFNNAGGVSQQERRKSDILRAATISMAKRNRDIHPPDSPSQRHRVPFPGRQHPATTSPSSRHPIYGPDLNEAARKAAAERLALIGYPPKRSVSLSGTKGAQVSLNRSRSVTAESTTASDHGRTRRTDGNPSRSHDNLTRLENKRRGENAVLLMTAAQRNVQAQMSGLDRQIADSKGLVCREDQEARAREMAQVGHDKRQHQNHDAIAERNVRPVLDDMNRKAEAGRARVSAEKARAIEERIELEEKKRLQEVQRAWEKETQEEIKRAKAMEKQEEKRRKEEEKRRLKERRQSFKMGSKRAKDSNSDSQQPPPPPPAPIVSNSNGYAAPITPPTSPKEEKGLRGLINKFRARRHSRNASRSSTSKELFTTGGSVTTGNNNGYTAGTGNYYNTAPSRYSNIPPPPSALQTNGIGSPTTTTTPTLTEIALLGAPPPATTTRRNPPPPPPLPPPHTGSPVSSMHSSFQCRGESVPEVHISDNDNDDHYHNPRHQERRREDMANHSDNSEEERDTFPTATASAQAPVVLNQEQQLPLEREVSPAAAAGGGEAGNRSSVGSKFFENL</sequence>
<feature type="region of interest" description="Disordered" evidence="1">
    <location>
        <begin position="520"/>
        <end position="823"/>
    </location>
</feature>
<name>A0A3N4J1Z9_9PEZI</name>
<feature type="compositionally biased region" description="Polar residues" evidence="1">
    <location>
        <begin position="716"/>
        <end position="726"/>
    </location>
</feature>
<gene>
    <name evidence="2" type="ORF">L873DRAFT_1831215</name>
</gene>
<dbReference type="PANTHER" id="PTHR28298:SF1">
    <property type="entry name" value="EISOSOME PROTEIN 1"/>
    <property type="match status" value="1"/>
</dbReference>
<feature type="compositionally biased region" description="Basic and acidic residues" evidence="1">
    <location>
        <begin position="520"/>
        <end position="553"/>
    </location>
</feature>
<evidence type="ECO:0000256" key="1">
    <source>
        <dbReference type="SAM" id="MobiDB-lite"/>
    </source>
</evidence>
<keyword evidence="3" id="KW-1185">Reference proteome</keyword>
<reference evidence="2 3" key="1">
    <citation type="journal article" date="2018" name="Nat. Ecol. Evol.">
        <title>Pezizomycetes genomes reveal the molecular basis of ectomycorrhizal truffle lifestyle.</title>
        <authorList>
            <person name="Murat C."/>
            <person name="Payen T."/>
            <person name="Noel B."/>
            <person name="Kuo A."/>
            <person name="Morin E."/>
            <person name="Chen J."/>
            <person name="Kohler A."/>
            <person name="Krizsan K."/>
            <person name="Balestrini R."/>
            <person name="Da Silva C."/>
            <person name="Montanini B."/>
            <person name="Hainaut M."/>
            <person name="Levati E."/>
            <person name="Barry K.W."/>
            <person name="Belfiori B."/>
            <person name="Cichocki N."/>
            <person name="Clum A."/>
            <person name="Dockter R.B."/>
            <person name="Fauchery L."/>
            <person name="Guy J."/>
            <person name="Iotti M."/>
            <person name="Le Tacon F."/>
            <person name="Lindquist E.A."/>
            <person name="Lipzen A."/>
            <person name="Malagnac F."/>
            <person name="Mello A."/>
            <person name="Molinier V."/>
            <person name="Miyauchi S."/>
            <person name="Poulain J."/>
            <person name="Riccioni C."/>
            <person name="Rubini A."/>
            <person name="Sitrit Y."/>
            <person name="Splivallo R."/>
            <person name="Traeger S."/>
            <person name="Wang M."/>
            <person name="Zifcakova L."/>
            <person name="Wipf D."/>
            <person name="Zambonelli A."/>
            <person name="Paolocci F."/>
            <person name="Nowrousian M."/>
            <person name="Ottonello S."/>
            <person name="Baldrian P."/>
            <person name="Spatafora J.W."/>
            <person name="Henrissat B."/>
            <person name="Nagy L.G."/>
            <person name="Aury J.M."/>
            <person name="Wincker P."/>
            <person name="Grigoriev I.V."/>
            <person name="Bonfante P."/>
            <person name="Martin F.M."/>
        </authorList>
    </citation>
    <scope>NUCLEOTIDE SEQUENCE [LARGE SCALE GENOMIC DNA]</scope>
    <source>
        <strain evidence="2 3">120613-1</strain>
    </source>
</reference>
<dbReference type="OrthoDB" id="4070583at2759"/>
<evidence type="ECO:0000313" key="2">
    <source>
        <dbReference type="EMBL" id="RPA92186.1"/>
    </source>
</evidence>
<dbReference type="STRING" id="1336337.A0A3N4J1Z9"/>
<dbReference type="PANTHER" id="PTHR28298">
    <property type="entry name" value="EISOSOME PROTEIN 1"/>
    <property type="match status" value="1"/>
</dbReference>
<feature type="compositionally biased region" description="Polar residues" evidence="1">
    <location>
        <begin position="212"/>
        <end position="223"/>
    </location>
</feature>
<feature type="compositionally biased region" description="Low complexity" evidence="1">
    <location>
        <begin position="23"/>
        <end position="53"/>
    </location>
</feature>
<protein>
    <submittedName>
        <fullName evidence="2">Uncharacterized protein</fullName>
    </submittedName>
</protein>
<feature type="compositionally biased region" description="Low complexity" evidence="1">
    <location>
        <begin position="167"/>
        <end position="180"/>
    </location>
</feature>
<feature type="compositionally biased region" description="Low complexity" evidence="1">
    <location>
        <begin position="676"/>
        <end position="691"/>
    </location>
</feature>
<dbReference type="EMBL" id="ML120479">
    <property type="protein sequence ID" value="RPA92186.1"/>
    <property type="molecule type" value="Genomic_DNA"/>
</dbReference>
<feature type="compositionally biased region" description="Basic and acidic residues" evidence="1">
    <location>
        <begin position="381"/>
        <end position="406"/>
    </location>
</feature>
<feature type="region of interest" description="Disordered" evidence="1">
    <location>
        <begin position="287"/>
        <end position="329"/>
    </location>
</feature>
<accession>A0A3N4J1Z9</accession>
<feature type="compositionally biased region" description="Low complexity" evidence="1">
    <location>
        <begin position="142"/>
        <end position="155"/>
    </location>
</feature>
<feature type="compositionally biased region" description="Polar residues" evidence="1">
    <location>
        <begin position="354"/>
        <end position="380"/>
    </location>
</feature>
<proteinExistence type="predicted"/>
<feature type="compositionally biased region" description="Low complexity" evidence="1">
    <location>
        <begin position="619"/>
        <end position="654"/>
    </location>
</feature>
<dbReference type="AlphaFoldDB" id="A0A3N4J1Z9"/>
<feature type="compositionally biased region" description="Basic and acidic residues" evidence="1">
    <location>
        <begin position="197"/>
        <end position="207"/>
    </location>
</feature>
<feature type="compositionally biased region" description="Pro residues" evidence="1">
    <location>
        <begin position="692"/>
        <end position="714"/>
    </location>
</feature>
<organism evidence="2 3">
    <name type="scientific">Choiromyces venosus 120613-1</name>
    <dbReference type="NCBI Taxonomy" id="1336337"/>
    <lineage>
        <taxon>Eukaryota</taxon>
        <taxon>Fungi</taxon>
        <taxon>Dikarya</taxon>
        <taxon>Ascomycota</taxon>
        <taxon>Pezizomycotina</taxon>
        <taxon>Pezizomycetes</taxon>
        <taxon>Pezizales</taxon>
        <taxon>Tuberaceae</taxon>
        <taxon>Choiromyces</taxon>
    </lineage>
</organism>
<dbReference type="Proteomes" id="UP000276215">
    <property type="component" value="Unassembled WGS sequence"/>
</dbReference>
<feature type="region of interest" description="Disordered" evidence="1">
    <location>
        <begin position="1"/>
        <end position="225"/>
    </location>
</feature>
<evidence type="ECO:0000313" key="3">
    <source>
        <dbReference type="Proteomes" id="UP000276215"/>
    </source>
</evidence>
<dbReference type="GO" id="GO:0070941">
    <property type="term" value="P:eisosome assembly"/>
    <property type="evidence" value="ECO:0007669"/>
    <property type="project" value="TreeGrafter"/>
</dbReference>
<feature type="region of interest" description="Disordered" evidence="1">
    <location>
        <begin position="351"/>
        <end position="406"/>
    </location>
</feature>